<keyword evidence="2" id="KW-1185">Reference proteome</keyword>
<evidence type="ECO:0000313" key="1">
    <source>
        <dbReference type="EMBL" id="OXM88303.1"/>
    </source>
</evidence>
<proteinExistence type="predicted"/>
<evidence type="ECO:0000313" key="2">
    <source>
        <dbReference type="Proteomes" id="UP000215509"/>
    </source>
</evidence>
<accession>A0A229UY63</accession>
<organism evidence="1 2">
    <name type="scientific">Paenibacillus rigui</name>
    <dbReference type="NCBI Taxonomy" id="554312"/>
    <lineage>
        <taxon>Bacteria</taxon>
        <taxon>Bacillati</taxon>
        <taxon>Bacillota</taxon>
        <taxon>Bacilli</taxon>
        <taxon>Bacillales</taxon>
        <taxon>Paenibacillaceae</taxon>
        <taxon>Paenibacillus</taxon>
    </lineage>
</organism>
<protein>
    <recommendedName>
        <fullName evidence="3">Lipoprotein</fullName>
    </recommendedName>
</protein>
<dbReference type="Proteomes" id="UP000215509">
    <property type="component" value="Unassembled WGS sequence"/>
</dbReference>
<evidence type="ECO:0008006" key="3">
    <source>
        <dbReference type="Google" id="ProtNLM"/>
    </source>
</evidence>
<dbReference type="AlphaFoldDB" id="A0A229UY63"/>
<comment type="caution">
    <text evidence="1">The sequence shown here is derived from an EMBL/GenBank/DDBJ whole genome shotgun (WGS) entry which is preliminary data.</text>
</comment>
<dbReference type="EMBL" id="NMQW01000001">
    <property type="protein sequence ID" value="OXM88303.1"/>
    <property type="molecule type" value="Genomic_DNA"/>
</dbReference>
<sequence length="172" mass="19383">MRLSIIILVLTTCIVMGAGCSKEKNVSTYPSSEQIRKFTVQNNLNVIDEKKIEDSFSVILYENDSEYGYYILYVASDGTLRNDRYYSFKSNSKLSISGQSSGHPFTVIVFNDMTLLEKANIIKFQYANGKSDVVQLDKKNKGLIHPILNGDTKSTVTLIEITDSDNNIIFKQ</sequence>
<name>A0A229UY63_9BACL</name>
<gene>
    <name evidence="1" type="ORF">CF651_00090</name>
</gene>
<reference evidence="1 2" key="1">
    <citation type="submission" date="2017-07" db="EMBL/GenBank/DDBJ databases">
        <title>Genome sequencing and assembly of Paenibacillus rigui.</title>
        <authorList>
            <person name="Mayilraj S."/>
        </authorList>
    </citation>
    <scope>NUCLEOTIDE SEQUENCE [LARGE SCALE GENOMIC DNA]</scope>
    <source>
        <strain evidence="1 2">JCM 16352</strain>
    </source>
</reference>
<dbReference type="PROSITE" id="PS51257">
    <property type="entry name" value="PROKAR_LIPOPROTEIN"/>
    <property type="match status" value="1"/>
</dbReference>
<dbReference type="RefSeq" id="WP_094012803.1">
    <property type="nucleotide sequence ID" value="NZ_NMQW01000001.1"/>
</dbReference>